<dbReference type="KEGG" id="glj:GKIL_2347"/>
<dbReference type="PANTHER" id="PTHR12922:SF7">
    <property type="entry name" value="UBIQUINONE BIOSYNTHESIS PROTEIN COQ4 HOMOLOG, MITOCHONDRIAL"/>
    <property type="match status" value="1"/>
</dbReference>
<evidence type="ECO:0008006" key="3">
    <source>
        <dbReference type="Google" id="ProtNLM"/>
    </source>
</evidence>
<evidence type="ECO:0000313" key="2">
    <source>
        <dbReference type="Proteomes" id="UP000017396"/>
    </source>
</evidence>
<reference evidence="1 2" key="1">
    <citation type="journal article" date="2013" name="PLoS ONE">
        <title>Cultivation and Complete Genome Sequencing of Gloeobacter kilaueensis sp. nov., from a Lava Cave in Kilauea Caldera, Hawai'i.</title>
        <authorList>
            <person name="Saw J.H."/>
            <person name="Schatz M."/>
            <person name="Brown M.V."/>
            <person name="Kunkel D.D."/>
            <person name="Foster J.S."/>
            <person name="Shick H."/>
            <person name="Christensen S."/>
            <person name="Hou S."/>
            <person name="Wan X."/>
            <person name="Donachie S.P."/>
        </authorList>
    </citation>
    <scope>NUCLEOTIDE SEQUENCE [LARGE SCALE GENOMIC DNA]</scope>
    <source>
        <strain evidence="2">JS</strain>
    </source>
</reference>
<dbReference type="PATRIC" id="fig|1183438.3.peg.2307"/>
<dbReference type="AlphaFoldDB" id="U5QI75"/>
<protein>
    <recommendedName>
        <fullName evidence="3">Coenzyme Q (Ubiquinone) biosynthesis protein Coq4</fullName>
    </recommendedName>
</protein>
<sequence>MFALRGLRLEFLTTLRGALTLALDPSRADATPDIEDGLIRLEATKKAVAFIERQPGMEALIAERYLAPPPDLAALARLPAGSLGQSFAAYMDQTGFDPNYYRALPITDDTAYLLTRLRQTHDIWHLITALGSDVSGELGLQAFCLAQTRLPLPVVLLAGGMLKVLFTAPDELEQLLDRIAVGYRLGARAKPLLAQKWEEHWEKSLTQWRAELDIDVELVGRYLP</sequence>
<dbReference type="HOGENOM" id="CLU_083028_0_0_3"/>
<accession>U5QI75</accession>
<keyword evidence="2" id="KW-1185">Reference proteome</keyword>
<dbReference type="Proteomes" id="UP000017396">
    <property type="component" value="Chromosome"/>
</dbReference>
<dbReference type="EMBL" id="CP003587">
    <property type="protein sequence ID" value="AGY58593.1"/>
    <property type="molecule type" value="Genomic_DNA"/>
</dbReference>
<organism evidence="1 2">
    <name type="scientific">Gloeobacter kilaueensis (strain ATCC BAA-2537 / CCAP 1431/1 / ULC 316 / JS1)</name>
    <dbReference type="NCBI Taxonomy" id="1183438"/>
    <lineage>
        <taxon>Bacteria</taxon>
        <taxon>Bacillati</taxon>
        <taxon>Cyanobacteriota</taxon>
        <taxon>Cyanophyceae</taxon>
        <taxon>Gloeobacterales</taxon>
        <taxon>Gloeobacteraceae</taxon>
        <taxon>Gloeobacter</taxon>
    </lineage>
</organism>
<dbReference type="eggNOG" id="COG5031">
    <property type="taxonomic scope" value="Bacteria"/>
</dbReference>
<dbReference type="STRING" id="1183438.GKIL_2347"/>
<dbReference type="GO" id="GO:0006744">
    <property type="term" value="P:ubiquinone biosynthetic process"/>
    <property type="evidence" value="ECO:0007669"/>
    <property type="project" value="InterPro"/>
</dbReference>
<dbReference type="InterPro" id="IPR007715">
    <property type="entry name" value="Coq4"/>
</dbReference>
<proteinExistence type="predicted"/>
<evidence type="ECO:0000313" key="1">
    <source>
        <dbReference type="EMBL" id="AGY58593.1"/>
    </source>
</evidence>
<gene>
    <name evidence="1" type="ORF">GKIL_2347</name>
</gene>
<name>U5QI75_GLOK1</name>
<dbReference type="RefSeq" id="WP_023173764.1">
    <property type="nucleotide sequence ID" value="NC_022600.1"/>
</dbReference>
<dbReference type="PANTHER" id="PTHR12922">
    <property type="entry name" value="UBIQUINONE BIOSYNTHESIS PROTEIN"/>
    <property type="match status" value="1"/>
</dbReference>
<dbReference type="Pfam" id="PF05019">
    <property type="entry name" value="Coq4"/>
    <property type="match status" value="1"/>
</dbReference>